<reference evidence="1" key="1">
    <citation type="journal article" date="2023" name="Nat. Microbiol.">
        <title>Babesia duncani multi-omics identifies virulence factors and drug targets.</title>
        <authorList>
            <person name="Singh P."/>
            <person name="Lonardi S."/>
            <person name="Liang Q."/>
            <person name="Vydyam P."/>
            <person name="Khabirova E."/>
            <person name="Fang T."/>
            <person name="Gihaz S."/>
            <person name="Thekkiniath J."/>
            <person name="Munshi M."/>
            <person name="Abel S."/>
            <person name="Ciampossin L."/>
            <person name="Batugedara G."/>
            <person name="Gupta M."/>
            <person name="Lu X.M."/>
            <person name="Lenz T."/>
            <person name="Chakravarty S."/>
            <person name="Cornillot E."/>
            <person name="Hu Y."/>
            <person name="Ma W."/>
            <person name="Gonzalez L.M."/>
            <person name="Sanchez S."/>
            <person name="Estrada K."/>
            <person name="Sanchez-Flores A."/>
            <person name="Montero E."/>
            <person name="Harb O.S."/>
            <person name="Le Roch K.G."/>
            <person name="Mamoun C.B."/>
        </authorList>
    </citation>
    <scope>NUCLEOTIDE SEQUENCE</scope>
    <source>
        <strain evidence="1">WA1</strain>
    </source>
</reference>
<dbReference type="KEGG" id="bdw:94336501"/>
<evidence type="ECO:0000313" key="1">
    <source>
        <dbReference type="EMBL" id="KAK2196954.1"/>
    </source>
</evidence>
<protein>
    <submittedName>
        <fullName evidence="1">Uncharacterized protein</fullName>
    </submittedName>
</protein>
<gene>
    <name evidence="1" type="ORF">BdWA1_002203</name>
</gene>
<dbReference type="GeneID" id="94336501"/>
<dbReference type="AlphaFoldDB" id="A0AAD9PLH7"/>
<comment type="caution">
    <text evidence="1">The sequence shown here is derived from an EMBL/GenBank/DDBJ whole genome shotgun (WGS) entry which is preliminary data.</text>
</comment>
<accession>A0AAD9PLH7</accession>
<dbReference type="EMBL" id="JALLKP010000002">
    <property type="protein sequence ID" value="KAK2196954.1"/>
    <property type="molecule type" value="Genomic_DNA"/>
</dbReference>
<dbReference type="RefSeq" id="XP_067803796.1">
    <property type="nucleotide sequence ID" value="XM_067947232.1"/>
</dbReference>
<evidence type="ECO:0000313" key="2">
    <source>
        <dbReference type="Proteomes" id="UP001214638"/>
    </source>
</evidence>
<sequence>MSINDSKNLNYLSYRKRSNAADTLKINPKSISHKTTQGFQGNDKVQSKPSTSGCGRIVCCNHGEGPCTHCGTMIVAVDSNKIPSIHLNSPEFQRAINLKNELLKVDEEYQSQSLKVHDLHAGWFEEAQDIYNPNRDFARKQWQKQENERLEEAGNLIKEFNYLCRSQTI</sequence>
<dbReference type="Proteomes" id="UP001214638">
    <property type="component" value="Unassembled WGS sequence"/>
</dbReference>
<proteinExistence type="predicted"/>
<organism evidence="1 2">
    <name type="scientific">Babesia duncani</name>
    <dbReference type="NCBI Taxonomy" id="323732"/>
    <lineage>
        <taxon>Eukaryota</taxon>
        <taxon>Sar</taxon>
        <taxon>Alveolata</taxon>
        <taxon>Apicomplexa</taxon>
        <taxon>Aconoidasida</taxon>
        <taxon>Piroplasmida</taxon>
        <taxon>Babesiidae</taxon>
        <taxon>Babesia</taxon>
    </lineage>
</organism>
<keyword evidence="2" id="KW-1185">Reference proteome</keyword>
<name>A0AAD9PLH7_9APIC</name>